<sequence length="418" mass="42986">MGASAGRRSAVLMGAVALLLAGCVGGDEEPRGGSDGGDGVFRLGYVLPETGQLASQGPAQIESVRLAVKEINDAGGVLGQPIPEVTASDEGGNAGVAARSADRVLASGVDAVIGAAASDMSLAIIDTVTGSGVVQCSGSNTAATFTDYPDNGLYFRTAPSDALQATVLSKVIVADGEQRVAVVARGDDYGRGLLKSITKELKDTGIPVVLGETYEPGSEDFDRVARKVREVNPDAAVVVAFDEGAAVLRAMIEAGVGPRDINVYGTDGLRGARLASEVSPDDPGVLAGLKGTAPATGNGEYTARLRAFAPEVRESQFAPQVFDCVTIVALAVEATQSDDPIVFATAINEVTANGERCTSFADCKRLLDRGTNIDYDGESGPLDFVEEGEPGRALFDVYTYDASGALRTVRTEEGSATN</sequence>
<dbReference type="SUPFAM" id="SSF53822">
    <property type="entry name" value="Periplasmic binding protein-like I"/>
    <property type="match status" value="1"/>
</dbReference>
<name>I0V5Q4_9PSEU</name>
<keyword evidence="2" id="KW-0732">Signal</keyword>
<dbReference type="InterPro" id="IPR051010">
    <property type="entry name" value="BCAA_transport"/>
</dbReference>
<dbReference type="AlphaFoldDB" id="I0V5Q4"/>
<dbReference type="Pfam" id="PF13458">
    <property type="entry name" value="Peripla_BP_6"/>
    <property type="match status" value="1"/>
</dbReference>
<proteinExistence type="inferred from homology"/>
<dbReference type="Gene3D" id="3.40.50.2300">
    <property type="match status" value="2"/>
</dbReference>
<accession>I0V5Q4</accession>
<dbReference type="PANTHER" id="PTHR30483:SF6">
    <property type="entry name" value="PERIPLASMIC BINDING PROTEIN OF ABC TRANSPORTER FOR NATURAL AMINO ACIDS"/>
    <property type="match status" value="1"/>
</dbReference>
<dbReference type="InterPro" id="IPR028082">
    <property type="entry name" value="Peripla_BP_I"/>
</dbReference>
<comment type="similarity">
    <text evidence="1">Belongs to the leucine-binding protein family.</text>
</comment>
<dbReference type="PANTHER" id="PTHR30483">
    <property type="entry name" value="LEUCINE-SPECIFIC-BINDING PROTEIN"/>
    <property type="match status" value="1"/>
</dbReference>
<gene>
    <name evidence="4" type="ORF">SacxiDRAFT_3251</name>
</gene>
<reference evidence="4 5" key="1">
    <citation type="submission" date="2012-01" db="EMBL/GenBank/DDBJ databases">
        <title>Improved High-Quality Draft sequence of Saccharomonospora xinjiangensis XJ-54.</title>
        <authorList>
            <consortium name="US DOE Joint Genome Institute"/>
            <person name="Lucas S."/>
            <person name="Han J."/>
            <person name="Lapidus A."/>
            <person name="Cheng J.-F."/>
            <person name="Goodwin L."/>
            <person name="Pitluck S."/>
            <person name="Peters L."/>
            <person name="Mikhailova N."/>
            <person name="Teshima H."/>
            <person name="Detter J.C."/>
            <person name="Han C."/>
            <person name="Tapia R."/>
            <person name="Land M."/>
            <person name="Hauser L."/>
            <person name="Kyrpides N."/>
            <person name="Ivanova N."/>
            <person name="Pagani I."/>
            <person name="Brambilla E.-M."/>
            <person name="Klenk H.-P."/>
            <person name="Woyke T."/>
        </authorList>
    </citation>
    <scope>NUCLEOTIDE SEQUENCE [LARGE SCALE GENOMIC DNA]</scope>
    <source>
        <strain evidence="4 5">XJ-54</strain>
    </source>
</reference>
<evidence type="ECO:0000313" key="5">
    <source>
        <dbReference type="Proteomes" id="UP000004691"/>
    </source>
</evidence>
<evidence type="ECO:0000259" key="3">
    <source>
        <dbReference type="Pfam" id="PF13458"/>
    </source>
</evidence>
<dbReference type="STRING" id="882086.SacxiDRAFT_3251"/>
<dbReference type="RefSeq" id="WP_006239623.1">
    <property type="nucleotide sequence ID" value="NZ_JH636049.1"/>
</dbReference>
<organism evidence="4 5">
    <name type="scientific">Saccharomonospora xinjiangensis XJ-54</name>
    <dbReference type="NCBI Taxonomy" id="882086"/>
    <lineage>
        <taxon>Bacteria</taxon>
        <taxon>Bacillati</taxon>
        <taxon>Actinomycetota</taxon>
        <taxon>Actinomycetes</taxon>
        <taxon>Pseudonocardiales</taxon>
        <taxon>Pseudonocardiaceae</taxon>
        <taxon>Saccharomonospora</taxon>
    </lineage>
</organism>
<keyword evidence="5" id="KW-1185">Reference proteome</keyword>
<feature type="domain" description="Leucine-binding protein" evidence="3">
    <location>
        <begin position="42"/>
        <end position="353"/>
    </location>
</feature>
<evidence type="ECO:0000256" key="1">
    <source>
        <dbReference type="ARBA" id="ARBA00010062"/>
    </source>
</evidence>
<dbReference type="OrthoDB" id="7337537at2"/>
<dbReference type="eggNOG" id="COG0683">
    <property type="taxonomic scope" value="Bacteria"/>
</dbReference>
<evidence type="ECO:0000256" key="2">
    <source>
        <dbReference type="ARBA" id="ARBA00022729"/>
    </source>
</evidence>
<dbReference type="CDD" id="cd06346">
    <property type="entry name" value="PBP1_ABC_ligand_binding-like"/>
    <property type="match status" value="1"/>
</dbReference>
<evidence type="ECO:0000313" key="4">
    <source>
        <dbReference type="EMBL" id="EID55457.1"/>
    </source>
</evidence>
<dbReference type="InterPro" id="IPR028081">
    <property type="entry name" value="Leu-bd"/>
</dbReference>
<dbReference type="HOGENOM" id="CLU_027128_5_0_11"/>
<dbReference type="PROSITE" id="PS51257">
    <property type="entry name" value="PROKAR_LIPOPROTEIN"/>
    <property type="match status" value="1"/>
</dbReference>
<protein>
    <submittedName>
        <fullName evidence="4">ABC-type branched-chain amino acid transport system, periplasmic component</fullName>
    </submittedName>
</protein>
<dbReference type="Proteomes" id="UP000004691">
    <property type="component" value="Unassembled WGS sequence"/>
</dbReference>
<dbReference type="EMBL" id="JH636049">
    <property type="protein sequence ID" value="EID55457.1"/>
    <property type="molecule type" value="Genomic_DNA"/>
</dbReference>